<reference evidence="2" key="1">
    <citation type="submission" date="2018-01" db="EMBL/GenBank/DDBJ databases">
        <title>An insight into the sialome of Amazonian anophelines.</title>
        <authorList>
            <person name="Ribeiro J.M."/>
            <person name="Scarpassa V."/>
            <person name="Calvo E."/>
        </authorList>
    </citation>
    <scope>NUCLEOTIDE SEQUENCE</scope>
</reference>
<accession>A0A2M4D1D5</accession>
<evidence type="ECO:0000256" key="1">
    <source>
        <dbReference type="SAM" id="SignalP"/>
    </source>
</evidence>
<name>A0A2M4D1D5_ANODA</name>
<sequence length="157" mass="17445">MFFFGTPGCCSRLLLLLVVVVVAWGHRQLAHRHVMTDRPYVIRPETGGPFSVPFSGLRSTECRCSMQCWRSVHLAALSRQAGKGIAHKHSFPAHFQLPLSSVCMCACDPQVGSAASVLMQLTWWSTRMEYGIRGKPSEINIVHHTHTHTGDGYSVAR</sequence>
<organism evidence="2">
    <name type="scientific">Anopheles darlingi</name>
    <name type="common">Mosquito</name>
    <dbReference type="NCBI Taxonomy" id="43151"/>
    <lineage>
        <taxon>Eukaryota</taxon>
        <taxon>Metazoa</taxon>
        <taxon>Ecdysozoa</taxon>
        <taxon>Arthropoda</taxon>
        <taxon>Hexapoda</taxon>
        <taxon>Insecta</taxon>
        <taxon>Pterygota</taxon>
        <taxon>Neoptera</taxon>
        <taxon>Endopterygota</taxon>
        <taxon>Diptera</taxon>
        <taxon>Nematocera</taxon>
        <taxon>Culicoidea</taxon>
        <taxon>Culicidae</taxon>
        <taxon>Anophelinae</taxon>
        <taxon>Anopheles</taxon>
    </lineage>
</organism>
<dbReference type="EMBL" id="GGFL01007177">
    <property type="protein sequence ID" value="MBW71355.1"/>
    <property type="molecule type" value="Transcribed_RNA"/>
</dbReference>
<proteinExistence type="predicted"/>
<keyword evidence="1" id="KW-0732">Signal</keyword>
<dbReference type="AlphaFoldDB" id="A0A2M4D1D5"/>
<feature type="chain" id="PRO_5014714449" evidence="1">
    <location>
        <begin position="26"/>
        <end position="157"/>
    </location>
</feature>
<feature type="signal peptide" evidence="1">
    <location>
        <begin position="1"/>
        <end position="25"/>
    </location>
</feature>
<protein>
    <submittedName>
        <fullName evidence="2">Putative secreted protein</fullName>
    </submittedName>
</protein>
<evidence type="ECO:0000313" key="2">
    <source>
        <dbReference type="EMBL" id="MBW71355.1"/>
    </source>
</evidence>